<keyword evidence="1" id="KW-0732">Signal</keyword>
<dbReference type="OrthoDB" id="5558149at2759"/>
<accession>A0A1R0GSL1</accession>
<organism evidence="2 3">
    <name type="scientific">Smittium mucronatum</name>
    <dbReference type="NCBI Taxonomy" id="133383"/>
    <lineage>
        <taxon>Eukaryota</taxon>
        <taxon>Fungi</taxon>
        <taxon>Fungi incertae sedis</taxon>
        <taxon>Zoopagomycota</taxon>
        <taxon>Kickxellomycotina</taxon>
        <taxon>Harpellomycetes</taxon>
        <taxon>Harpellales</taxon>
        <taxon>Legeriomycetaceae</taxon>
        <taxon>Smittium</taxon>
    </lineage>
</organism>
<evidence type="ECO:0000313" key="2">
    <source>
        <dbReference type="EMBL" id="OLY79883.1"/>
    </source>
</evidence>
<name>A0A1R0GSL1_9FUNG</name>
<gene>
    <name evidence="2" type="ORF">AYI68_g6037</name>
</gene>
<reference evidence="2 3" key="1">
    <citation type="journal article" date="2016" name="Mol. Biol. Evol.">
        <title>Genome-Wide Survey of Gut Fungi (Harpellales) Reveals the First Horizontally Transferred Ubiquitin Gene from a Mosquito Host.</title>
        <authorList>
            <person name="Wang Y."/>
            <person name="White M.M."/>
            <person name="Kvist S."/>
            <person name="Moncalvo J.M."/>
        </authorList>
    </citation>
    <scope>NUCLEOTIDE SEQUENCE [LARGE SCALE GENOMIC DNA]</scope>
    <source>
        <strain evidence="2 3">ALG-7-W6</strain>
    </source>
</reference>
<dbReference type="AlphaFoldDB" id="A0A1R0GSL1"/>
<sequence>MISKQVILFALTSGLFLDLVFGTGYGGYKQMDVYNYLKASGLDLEALDNLGFVSSPDNNDIASLLEPLGNDD</sequence>
<dbReference type="EMBL" id="LSSL01004015">
    <property type="protein sequence ID" value="OLY79883.1"/>
    <property type="molecule type" value="Genomic_DNA"/>
</dbReference>
<proteinExistence type="predicted"/>
<comment type="caution">
    <text evidence="2">The sequence shown here is derived from an EMBL/GenBank/DDBJ whole genome shotgun (WGS) entry which is preliminary data.</text>
</comment>
<dbReference type="Proteomes" id="UP000187455">
    <property type="component" value="Unassembled WGS sequence"/>
</dbReference>
<protein>
    <submittedName>
        <fullName evidence="2">Uncharacterized protein</fullName>
    </submittedName>
</protein>
<evidence type="ECO:0000313" key="3">
    <source>
        <dbReference type="Proteomes" id="UP000187455"/>
    </source>
</evidence>
<feature type="signal peptide" evidence="1">
    <location>
        <begin position="1"/>
        <end position="22"/>
    </location>
</feature>
<feature type="chain" id="PRO_5012977607" evidence="1">
    <location>
        <begin position="23"/>
        <end position="72"/>
    </location>
</feature>
<keyword evidence="3" id="KW-1185">Reference proteome</keyword>
<evidence type="ECO:0000256" key="1">
    <source>
        <dbReference type="SAM" id="SignalP"/>
    </source>
</evidence>